<sequence length="86" mass="10399">KMIPKLEFICPRLELLTIEIDCIRQFGNILDQLRYKSNLTELKFIRAFSRDPIQTWSSWLNERKQIIPSDNNIAYEAKNSYLFIWF</sequence>
<organism evidence="1 2">
    <name type="scientific">Adineta steineri</name>
    <dbReference type="NCBI Taxonomy" id="433720"/>
    <lineage>
        <taxon>Eukaryota</taxon>
        <taxon>Metazoa</taxon>
        <taxon>Spiralia</taxon>
        <taxon>Gnathifera</taxon>
        <taxon>Rotifera</taxon>
        <taxon>Eurotatoria</taxon>
        <taxon>Bdelloidea</taxon>
        <taxon>Adinetida</taxon>
        <taxon>Adinetidae</taxon>
        <taxon>Adineta</taxon>
    </lineage>
</organism>
<evidence type="ECO:0000313" key="1">
    <source>
        <dbReference type="EMBL" id="CAF4407642.1"/>
    </source>
</evidence>
<accession>A0A820PPK9</accession>
<dbReference type="EMBL" id="CAJOBB010025325">
    <property type="protein sequence ID" value="CAF4407642.1"/>
    <property type="molecule type" value="Genomic_DNA"/>
</dbReference>
<comment type="caution">
    <text evidence="1">The sequence shown here is derived from an EMBL/GenBank/DDBJ whole genome shotgun (WGS) entry which is preliminary data.</text>
</comment>
<evidence type="ECO:0000313" key="2">
    <source>
        <dbReference type="Proteomes" id="UP000663868"/>
    </source>
</evidence>
<protein>
    <submittedName>
        <fullName evidence="1">Uncharacterized protein</fullName>
    </submittedName>
</protein>
<dbReference type="AlphaFoldDB" id="A0A820PPK9"/>
<reference evidence="1" key="1">
    <citation type="submission" date="2021-02" db="EMBL/GenBank/DDBJ databases">
        <authorList>
            <person name="Nowell W R."/>
        </authorList>
    </citation>
    <scope>NUCLEOTIDE SEQUENCE</scope>
</reference>
<dbReference type="Proteomes" id="UP000663868">
    <property type="component" value="Unassembled WGS sequence"/>
</dbReference>
<name>A0A820PPK9_9BILA</name>
<proteinExistence type="predicted"/>
<feature type="non-terminal residue" evidence="1">
    <location>
        <position position="1"/>
    </location>
</feature>
<gene>
    <name evidence="1" type="ORF">KXQ929_LOCUS51392</name>
</gene>